<reference evidence="2" key="1">
    <citation type="submission" date="2017-06" db="EMBL/GenBank/DDBJ databases">
        <authorList>
            <person name="Varghese N."/>
            <person name="Submissions S."/>
        </authorList>
    </citation>
    <scope>NUCLEOTIDE SEQUENCE [LARGE SCALE GENOMIC DNA]</scope>
    <source>
        <strain evidence="2">CIP 108523</strain>
    </source>
</reference>
<organism evidence="1 2">
    <name type="scientific">Pseudomonas segetis</name>
    <dbReference type="NCBI Taxonomy" id="298908"/>
    <lineage>
        <taxon>Bacteria</taxon>
        <taxon>Pseudomonadati</taxon>
        <taxon>Pseudomonadota</taxon>
        <taxon>Gammaproteobacteria</taxon>
        <taxon>Pseudomonadales</taxon>
        <taxon>Pseudomonadaceae</taxon>
        <taxon>Pseudomonas</taxon>
    </lineage>
</organism>
<evidence type="ECO:0008006" key="3">
    <source>
        <dbReference type="Google" id="ProtNLM"/>
    </source>
</evidence>
<dbReference type="EMBL" id="FZOG01000002">
    <property type="protein sequence ID" value="SNS15973.1"/>
    <property type="molecule type" value="Genomic_DNA"/>
</dbReference>
<gene>
    <name evidence="1" type="ORF">SAMN05216255_1545</name>
</gene>
<protein>
    <recommendedName>
        <fullName evidence="3">Phage protein</fullName>
    </recommendedName>
</protein>
<proteinExistence type="predicted"/>
<accession>A0A239C9D3</accession>
<evidence type="ECO:0000313" key="1">
    <source>
        <dbReference type="EMBL" id="SNS15973.1"/>
    </source>
</evidence>
<keyword evidence="2" id="KW-1185">Reference proteome</keyword>
<evidence type="ECO:0000313" key="2">
    <source>
        <dbReference type="Proteomes" id="UP000242915"/>
    </source>
</evidence>
<dbReference type="AlphaFoldDB" id="A0A239C9D3"/>
<name>A0A239C9D3_9PSED</name>
<dbReference type="RefSeq" id="WP_089359341.1">
    <property type="nucleotide sequence ID" value="NZ_FZOG01000002.1"/>
</dbReference>
<sequence length="113" mass="12813">MNAANQAATEKAEQLDKLARKQETADFLALMNTQQGRRFMWSLLSKCNLFATSFNPHGGLMNIAEGKKQIGYQYLEAINQLCPDLYALMTQEANEAVRNRQLQLDNVEEESND</sequence>
<dbReference type="Proteomes" id="UP000242915">
    <property type="component" value="Unassembled WGS sequence"/>
</dbReference>